<sequence length="160" mass="18455">MPYTVPETNRAIRDSPNDPKMIFQYRTSLQFRGRCEQSRAPSQPTQAKTSQPSSPFETKEYRTILMEKWQTELREREISFTADLDLVDMMVDAPTVGEWNLYGLPSDELSTQNGLIVTKASCYPLLIDPQGQGKQWIRNLEARNELQVNTIYSETLMDKT</sequence>
<evidence type="ECO:0000313" key="4">
    <source>
        <dbReference type="Proteomes" id="UP001235939"/>
    </source>
</evidence>
<dbReference type="PANTHER" id="PTHR22878">
    <property type="entry name" value="DYNEIN HEAVY CHAIN 6, AXONEMAL-LIKE-RELATED"/>
    <property type="match status" value="1"/>
</dbReference>
<name>A0ABY6L596_9ARAC</name>
<dbReference type="Gene3D" id="1.20.920.20">
    <property type="match status" value="1"/>
</dbReference>
<accession>A0ABY6L596</accession>
<dbReference type="Proteomes" id="UP001235939">
    <property type="component" value="Chromosome 13"/>
</dbReference>
<organism evidence="3 4">
    <name type="scientific">Cordylochernes scorpioides</name>
    <dbReference type="NCBI Taxonomy" id="51811"/>
    <lineage>
        <taxon>Eukaryota</taxon>
        <taxon>Metazoa</taxon>
        <taxon>Ecdysozoa</taxon>
        <taxon>Arthropoda</taxon>
        <taxon>Chelicerata</taxon>
        <taxon>Arachnida</taxon>
        <taxon>Pseudoscorpiones</taxon>
        <taxon>Cheliferoidea</taxon>
        <taxon>Chernetidae</taxon>
        <taxon>Cordylochernes</taxon>
    </lineage>
</organism>
<evidence type="ECO:0000313" key="3">
    <source>
        <dbReference type="EMBL" id="UYV76300.1"/>
    </source>
</evidence>
<dbReference type="InterPro" id="IPR035706">
    <property type="entry name" value="AAA_9"/>
</dbReference>
<feature type="domain" description="Dynein heavy chain ATP-binding dynein motor region" evidence="2">
    <location>
        <begin position="98"/>
        <end position="157"/>
    </location>
</feature>
<evidence type="ECO:0000259" key="2">
    <source>
        <dbReference type="Pfam" id="PF12781"/>
    </source>
</evidence>
<gene>
    <name evidence="3" type="ORF">LAZ67_13003299</name>
</gene>
<protein>
    <submittedName>
        <fullName evidence="3">DNAH5</fullName>
    </submittedName>
</protein>
<dbReference type="PANTHER" id="PTHR22878:SF63">
    <property type="entry name" value="DYNEIN AXONEMAL HEAVY CHAIN 10"/>
    <property type="match status" value="1"/>
</dbReference>
<proteinExistence type="predicted"/>
<dbReference type="EMBL" id="CP092875">
    <property type="protein sequence ID" value="UYV76300.1"/>
    <property type="molecule type" value="Genomic_DNA"/>
</dbReference>
<keyword evidence="4" id="KW-1185">Reference proteome</keyword>
<feature type="region of interest" description="Disordered" evidence="1">
    <location>
        <begin position="34"/>
        <end position="57"/>
    </location>
</feature>
<reference evidence="3 4" key="1">
    <citation type="submission" date="2022-01" db="EMBL/GenBank/DDBJ databases">
        <title>A chromosomal length assembly of Cordylochernes scorpioides.</title>
        <authorList>
            <person name="Zeh D."/>
            <person name="Zeh J."/>
        </authorList>
    </citation>
    <scope>NUCLEOTIDE SEQUENCE [LARGE SCALE GENOMIC DNA]</scope>
    <source>
        <strain evidence="3">IN4F17</strain>
        <tissue evidence="3">Whole Body</tissue>
    </source>
</reference>
<dbReference type="Pfam" id="PF12781">
    <property type="entry name" value="AAA_9"/>
    <property type="match status" value="1"/>
</dbReference>
<evidence type="ECO:0000256" key="1">
    <source>
        <dbReference type="SAM" id="MobiDB-lite"/>
    </source>
</evidence>
<dbReference type="InterPro" id="IPR026983">
    <property type="entry name" value="DHC"/>
</dbReference>
<feature type="compositionally biased region" description="Polar residues" evidence="1">
    <location>
        <begin position="39"/>
        <end position="56"/>
    </location>
</feature>